<keyword evidence="3" id="KW-1185">Reference proteome</keyword>
<evidence type="ECO:0000313" key="3">
    <source>
        <dbReference type="Proteomes" id="UP000838756"/>
    </source>
</evidence>
<feature type="transmembrane region" description="Helical" evidence="1">
    <location>
        <begin position="515"/>
        <end position="539"/>
    </location>
</feature>
<dbReference type="SUPFAM" id="SSF53850">
    <property type="entry name" value="Periplasmic binding protein-like II"/>
    <property type="match status" value="1"/>
</dbReference>
<dbReference type="GO" id="GO:0044547">
    <property type="term" value="F:DNA topoisomerase binding"/>
    <property type="evidence" value="ECO:0007669"/>
    <property type="project" value="TreeGrafter"/>
</dbReference>
<dbReference type="GO" id="GO:0003697">
    <property type="term" value="F:single-stranded DNA binding"/>
    <property type="evidence" value="ECO:0007669"/>
    <property type="project" value="TreeGrafter"/>
</dbReference>
<keyword evidence="1" id="KW-0472">Membrane</keyword>
<dbReference type="GO" id="GO:0015074">
    <property type="term" value="P:DNA integration"/>
    <property type="evidence" value="ECO:0007669"/>
    <property type="project" value="TreeGrafter"/>
</dbReference>
<dbReference type="InterPro" id="IPR036397">
    <property type="entry name" value="RNaseH_sf"/>
</dbReference>
<dbReference type="EMBL" id="CAKXAJ010026524">
    <property type="protein sequence ID" value="CAH2269454.1"/>
    <property type="molecule type" value="Genomic_DNA"/>
</dbReference>
<dbReference type="GO" id="GO:0042800">
    <property type="term" value="F:histone H3K4 methyltransferase activity"/>
    <property type="evidence" value="ECO:0007669"/>
    <property type="project" value="TreeGrafter"/>
</dbReference>
<comment type="caution">
    <text evidence="2">The sequence shown here is derived from an EMBL/GenBank/DDBJ whole genome shotgun (WGS) entry which is preliminary data.</text>
</comment>
<dbReference type="Gene3D" id="3.30.420.10">
    <property type="entry name" value="Ribonuclease H-like superfamily/Ribonuclease H"/>
    <property type="match status" value="1"/>
</dbReference>
<organism evidence="2 3">
    <name type="scientific">Pararge aegeria aegeria</name>
    <dbReference type="NCBI Taxonomy" id="348720"/>
    <lineage>
        <taxon>Eukaryota</taxon>
        <taxon>Metazoa</taxon>
        <taxon>Ecdysozoa</taxon>
        <taxon>Arthropoda</taxon>
        <taxon>Hexapoda</taxon>
        <taxon>Insecta</taxon>
        <taxon>Pterygota</taxon>
        <taxon>Neoptera</taxon>
        <taxon>Endopterygota</taxon>
        <taxon>Lepidoptera</taxon>
        <taxon>Glossata</taxon>
        <taxon>Ditrysia</taxon>
        <taxon>Papilionoidea</taxon>
        <taxon>Nymphalidae</taxon>
        <taxon>Satyrinae</taxon>
        <taxon>Satyrini</taxon>
        <taxon>Parargina</taxon>
        <taxon>Pararge</taxon>
    </lineage>
</organism>
<dbReference type="GO" id="GO:0035861">
    <property type="term" value="C:site of double-strand break"/>
    <property type="evidence" value="ECO:0007669"/>
    <property type="project" value="TreeGrafter"/>
</dbReference>
<evidence type="ECO:0000313" key="2">
    <source>
        <dbReference type="EMBL" id="CAH2269454.1"/>
    </source>
</evidence>
<protein>
    <submittedName>
        <fullName evidence="2">Jg6496 protein</fullName>
    </submittedName>
</protein>
<dbReference type="OrthoDB" id="330671at2759"/>
<dbReference type="GO" id="GO:0005634">
    <property type="term" value="C:nucleus"/>
    <property type="evidence" value="ECO:0007669"/>
    <property type="project" value="TreeGrafter"/>
</dbReference>
<keyword evidence="1" id="KW-0812">Transmembrane</keyword>
<dbReference type="GO" id="GO:0006303">
    <property type="term" value="P:double-strand break repair via nonhomologous end joining"/>
    <property type="evidence" value="ECO:0007669"/>
    <property type="project" value="TreeGrafter"/>
</dbReference>
<dbReference type="GO" id="GO:0046975">
    <property type="term" value="F:histone H3K36 methyltransferase activity"/>
    <property type="evidence" value="ECO:0007669"/>
    <property type="project" value="TreeGrafter"/>
</dbReference>
<dbReference type="GO" id="GO:0000729">
    <property type="term" value="P:DNA double-strand break processing"/>
    <property type="evidence" value="ECO:0007669"/>
    <property type="project" value="TreeGrafter"/>
</dbReference>
<dbReference type="GO" id="GO:0044774">
    <property type="term" value="P:mitotic DNA integrity checkpoint signaling"/>
    <property type="evidence" value="ECO:0007669"/>
    <property type="project" value="TreeGrafter"/>
</dbReference>
<dbReference type="InterPro" id="IPR001888">
    <property type="entry name" value="Transposase_1"/>
</dbReference>
<dbReference type="Proteomes" id="UP000838756">
    <property type="component" value="Unassembled WGS sequence"/>
</dbReference>
<dbReference type="GO" id="GO:0000014">
    <property type="term" value="F:single-stranded DNA endodeoxyribonuclease activity"/>
    <property type="evidence" value="ECO:0007669"/>
    <property type="project" value="TreeGrafter"/>
</dbReference>
<dbReference type="GO" id="GO:0031297">
    <property type="term" value="P:replication fork processing"/>
    <property type="evidence" value="ECO:0007669"/>
    <property type="project" value="TreeGrafter"/>
</dbReference>
<reference evidence="2" key="1">
    <citation type="submission" date="2022-03" db="EMBL/GenBank/DDBJ databases">
        <authorList>
            <person name="Lindestad O."/>
        </authorList>
    </citation>
    <scope>NUCLEOTIDE SEQUENCE</scope>
</reference>
<dbReference type="InterPro" id="IPR052709">
    <property type="entry name" value="Transposase-MT_Hybrid"/>
</dbReference>
<evidence type="ECO:0000256" key="1">
    <source>
        <dbReference type="SAM" id="Phobius"/>
    </source>
</evidence>
<dbReference type="PANTHER" id="PTHR46060:SF2">
    <property type="entry name" value="HISTONE-LYSINE N-METHYLTRANSFERASE SETMAR"/>
    <property type="match status" value="1"/>
</dbReference>
<name>A0A8S4SNL9_9NEOP</name>
<gene>
    <name evidence="2" type="primary">jg6496</name>
    <name evidence="2" type="ORF">PAEG_LOCUS27673</name>
</gene>
<dbReference type="AlphaFoldDB" id="A0A8S4SNL9"/>
<dbReference type="PANTHER" id="PTHR46060">
    <property type="entry name" value="MARINER MOS1 TRANSPOSASE-LIKE PROTEIN"/>
    <property type="match status" value="1"/>
</dbReference>
<sequence length="748" mass="87910">MLCVSWDWKGIIHYELLPPGRTIDSELHCELMRLKQEVERKRPELINRRGVVFHHDNARPHGSLANQQQFKEFGWETLMHPPYSPDLAPSDFHLFRSLQNSLGSVSSQDGIIEHNLKTNGWNNIFFIGTLPNALFEKLKRLPFTSTVSDIDEHDEQIENVVPYHSNVIIINCLNFKEFEDAMTKTITLAYWHSLANIIVYYHAPYEKEVVAKIFFIFWYYRAINVVIVHCNDTDKTMMLTRFSPYISENYQLSNIFGCWTANKIGMSIKSFADSFVCVNNCHNVTLHSKLRSNNLGTCIGFETHSVSYEDVKEIQYLPLFEDKGKNLHGFTLRAFSIEVLPFLGIKEHENGTYTLYCRDGMIWNTMAALLNFSIDLSSGIDIMKEDFDFEVHIQRVFSFIQRKEDLILFPIYQFDIIIAEIEYTFPLIDSGVCFLSKRADYETIIFNAKLIQMNLSIIFQFVLCFLSTWFVFFIFNLEHFQKCSFDQAGKDLINTFRTVLSISIYNPPRRLSFRIFLSIAIWSFFVINFSTQAAIISLFSAHKRGKDVDTFEDVIEKGYKIQGMASPDVVLPETEEKYIIITSRMEAVPDMFTCVKQMLNDSHRFCIIDCANGRYLMRNMLDEKGQQFLHIATDARIHSHYLNMVLHKNSPLAEHFNKYMMRLFEAGMIWKWMEYRFKNIKEEVALEPLGMKEMEALDKEKNIGYLLFRFLKQFRRENLKALNFGMHVTYAMEKDMYYLYRSLKYFLW</sequence>
<dbReference type="GO" id="GO:0003690">
    <property type="term" value="F:double-stranded DNA binding"/>
    <property type="evidence" value="ECO:0007669"/>
    <property type="project" value="TreeGrafter"/>
</dbReference>
<keyword evidence="1" id="KW-1133">Transmembrane helix</keyword>
<proteinExistence type="predicted"/>
<dbReference type="GO" id="GO:0000793">
    <property type="term" value="C:condensed chromosome"/>
    <property type="evidence" value="ECO:0007669"/>
    <property type="project" value="TreeGrafter"/>
</dbReference>
<accession>A0A8S4SNL9</accession>
<dbReference type="Pfam" id="PF01359">
    <property type="entry name" value="Transposase_1"/>
    <property type="match status" value="1"/>
</dbReference>
<feature type="transmembrane region" description="Helical" evidence="1">
    <location>
        <begin position="457"/>
        <end position="477"/>
    </location>
</feature>